<evidence type="ECO:0000256" key="4">
    <source>
        <dbReference type="ARBA" id="ARBA00022630"/>
    </source>
</evidence>
<evidence type="ECO:0000313" key="11">
    <source>
        <dbReference type="EMBL" id="MDX8486070.1"/>
    </source>
</evidence>
<dbReference type="PANTHER" id="PTHR30040">
    <property type="entry name" value="THIAMINE BIOSYNTHESIS LIPOPROTEIN APBE"/>
    <property type="match status" value="1"/>
</dbReference>
<dbReference type="EMBL" id="JAVIIV010000007">
    <property type="protein sequence ID" value="MDX8486070.1"/>
    <property type="molecule type" value="Genomic_DNA"/>
</dbReference>
<organism evidence="11 12">
    <name type="scientific">Mesorhizobium humile</name>
    <dbReference type="NCBI Taxonomy" id="3072313"/>
    <lineage>
        <taxon>Bacteria</taxon>
        <taxon>Pseudomonadati</taxon>
        <taxon>Pseudomonadota</taxon>
        <taxon>Alphaproteobacteria</taxon>
        <taxon>Hyphomicrobiales</taxon>
        <taxon>Phyllobacteriaceae</taxon>
        <taxon>Mesorhizobium</taxon>
    </lineage>
</organism>
<dbReference type="Proteomes" id="UP001280156">
    <property type="component" value="Unassembled WGS sequence"/>
</dbReference>
<evidence type="ECO:0000256" key="2">
    <source>
        <dbReference type="ARBA" id="ARBA00011955"/>
    </source>
</evidence>
<accession>A0ABU4YGK9</accession>
<evidence type="ECO:0000256" key="8">
    <source>
        <dbReference type="ARBA" id="ARBA00022842"/>
    </source>
</evidence>
<keyword evidence="12" id="KW-1185">Reference proteome</keyword>
<dbReference type="GO" id="GO:0016740">
    <property type="term" value="F:transferase activity"/>
    <property type="evidence" value="ECO:0007669"/>
    <property type="project" value="UniProtKB-KW"/>
</dbReference>
<name>A0ABU4YGK9_9HYPH</name>
<reference evidence="11 12" key="1">
    <citation type="submission" date="2023-08" db="EMBL/GenBank/DDBJ databases">
        <title>Implementing the SeqCode for naming new Mesorhizobium species isolated from Vachellia karroo root nodules.</title>
        <authorList>
            <person name="Van Lill M."/>
        </authorList>
    </citation>
    <scope>NUCLEOTIDE SEQUENCE [LARGE SCALE GENOMIC DNA]</scope>
    <source>
        <strain evidence="11 12">VK2B</strain>
    </source>
</reference>
<evidence type="ECO:0000256" key="1">
    <source>
        <dbReference type="ARBA" id="ARBA00001946"/>
    </source>
</evidence>
<keyword evidence="7" id="KW-0274">FAD</keyword>
<evidence type="ECO:0000256" key="9">
    <source>
        <dbReference type="ARBA" id="ARBA00031306"/>
    </source>
</evidence>
<dbReference type="SUPFAM" id="SSF143631">
    <property type="entry name" value="ApbE-like"/>
    <property type="match status" value="1"/>
</dbReference>
<keyword evidence="6" id="KW-0479">Metal-binding</keyword>
<dbReference type="PANTHER" id="PTHR30040:SF2">
    <property type="entry name" value="FAD:PROTEIN FMN TRANSFERASE"/>
    <property type="match status" value="1"/>
</dbReference>
<keyword evidence="5 11" id="KW-0808">Transferase</keyword>
<comment type="cofactor">
    <cofactor evidence="1">
        <name>Mg(2+)</name>
        <dbReference type="ChEBI" id="CHEBI:18420"/>
    </cofactor>
</comment>
<evidence type="ECO:0000256" key="6">
    <source>
        <dbReference type="ARBA" id="ARBA00022723"/>
    </source>
</evidence>
<keyword evidence="4" id="KW-0285">Flavoprotein</keyword>
<dbReference type="Pfam" id="PF02424">
    <property type="entry name" value="ApbE"/>
    <property type="match status" value="2"/>
</dbReference>
<protein>
    <recommendedName>
        <fullName evidence="3">FAD:protein FMN transferase</fullName>
        <ecNumber evidence="2">2.7.1.180</ecNumber>
    </recommendedName>
    <alternativeName>
        <fullName evidence="9">Flavin transferase</fullName>
    </alternativeName>
</protein>
<proteinExistence type="predicted"/>
<sequence>MPITVDIGGARGALVDSVFDYFEQIDRRFSTYRTDSEISAINRGDVPVKDWSGEMMEVLALAERTRNETGGYFDIRRADGSLDPSGIVKGWAIRNAADIVRKAGTGDFFIEAGGDIQSCGRNASGGDWSVGIRNPFKTDEIIKVVYPRGRGVATSGTYARGQHIYNPHEPSDAMSDIVSLTVVGSDVLEADRFATAAFAMGRDGILFIEQTPGLEGYLVDINGRATPTSGFGDLCEP</sequence>
<comment type="caution">
    <text evidence="11">The sequence shown here is derived from an EMBL/GenBank/DDBJ whole genome shotgun (WGS) entry which is preliminary data.</text>
</comment>
<dbReference type="RefSeq" id="WP_320327848.1">
    <property type="nucleotide sequence ID" value="NZ_JAVIIV010000007.1"/>
</dbReference>
<evidence type="ECO:0000256" key="10">
    <source>
        <dbReference type="ARBA" id="ARBA00048540"/>
    </source>
</evidence>
<keyword evidence="8" id="KW-0460">Magnesium</keyword>
<dbReference type="InterPro" id="IPR003374">
    <property type="entry name" value="ApbE-like_sf"/>
</dbReference>
<evidence type="ECO:0000256" key="5">
    <source>
        <dbReference type="ARBA" id="ARBA00022679"/>
    </source>
</evidence>
<evidence type="ECO:0000313" key="12">
    <source>
        <dbReference type="Proteomes" id="UP001280156"/>
    </source>
</evidence>
<evidence type="ECO:0000256" key="3">
    <source>
        <dbReference type="ARBA" id="ARBA00016337"/>
    </source>
</evidence>
<evidence type="ECO:0000256" key="7">
    <source>
        <dbReference type="ARBA" id="ARBA00022827"/>
    </source>
</evidence>
<comment type="catalytic activity">
    <reaction evidence="10">
        <text>L-threonyl-[protein] + FAD = FMN-L-threonyl-[protein] + AMP + H(+)</text>
        <dbReference type="Rhea" id="RHEA:36847"/>
        <dbReference type="Rhea" id="RHEA-COMP:11060"/>
        <dbReference type="Rhea" id="RHEA-COMP:11061"/>
        <dbReference type="ChEBI" id="CHEBI:15378"/>
        <dbReference type="ChEBI" id="CHEBI:30013"/>
        <dbReference type="ChEBI" id="CHEBI:57692"/>
        <dbReference type="ChEBI" id="CHEBI:74257"/>
        <dbReference type="ChEBI" id="CHEBI:456215"/>
        <dbReference type="EC" id="2.7.1.180"/>
    </reaction>
</comment>
<dbReference type="InterPro" id="IPR024932">
    <property type="entry name" value="ApbE"/>
</dbReference>
<gene>
    <name evidence="11" type="ORF">RFM52_12765</name>
</gene>
<dbReference type="Gene3D" id="3.10.520.10">
    <property type="entry name" value="ApbE-like domains"/>
    <property type="match status" value="2"/>
</dbReference>
<dbReference type="EC" id="2.7.1.180" evidence="2"/>